<dbReference type="InterPro" id="IPR011706">
    <property type="entry name" value="Cu-oxidase_C"/>
</dbReference>
<evidence type="ECO:0000259" key="4">
    <source>
        <dbReference type="Pfam" id="PF00394"/>
    </source>
</evidence>
<dbReference type="EMBL" id="JAKOGI010000014">
    <property type="protein sequence ID" value="KAJ8450561.1"/>
    <property type="molecule type" value="Genomic_DNA"/>
</dbReference>
<dbReference type="GO" id="GO:0005507">
    <property type="term" value="F:copper ion binding"/>
    <property type="evidence" value="ECO:0007669"/>
    <property type="project" value="InterPro"/>
</dbReference>
<dbReference type="SUPFAM" id="SSF49503">
    <property type="entry name" value="Cupredoxins"/>
    <property type="match status" value="3"/>
</dbReference>
<feature type="domain" description="Plastocyanin-like" evidence="5">
    <location>
        <begin position="385"/>
        <end position="526"/>
    </location>
</feature>
<comment type="similarity">
    <text evidence="1">Belongs to the multicopper oxidase family.</text>
</comment>
<dbReference type="InterPro" id="IPR008972">
    <property type="entry name" value="Cupredoxin"/>
</dbReference>
<evidence type="ECO:0008006" key="9">
    <source>
        <dbReference type="Google" id="ProtNLM"/>
    </source>
</evidence>
<dbReference type="OrthoDB" id="2121828at2759"/>
<dbReference type="PANTHER" id="PTHR11709:SF27">
    <property type="entry name" value="OS01G0816700 PROTEIN"/>
    <property type="match status" value="1"/>
</dbReference>
<feature type="chain" id="PRO_5040367131" description="L-ascorbate oxidase" evidence="3">
    <location>
        <begin position="26"/>
        <end position="560"/>
    </location>
</feature>
<dbReference type="PANTHER" id="PTHR11709">
    <property type="entry name" value="MULTI-COPPER OXIDASE"/>
    <property type="match status" value="1"/>
</dbReference>
<dbReference type="InterPro" id="IPR045087">
    <property type="entry name" value="Cu-oxidase_fam"/>
</dbReference>
<keyword evidence="3" id="KW-0732">Signal</keyword>
<reference evidence="7" key="1">
    <citation type="submission" date="2022-04" db="EMBL/GenBank/DDBJ databases">
        <title>Carnegiea gigantea Genome sequencing and assembly v2.</title>
        <authorList>
            <person name="Copetti D."/>
            <person name="Sanderson M.J."/>
            <person name="Burquez A."/>
            <person name="Wojciechowski M.F."/>
        </authorList>
    </citation>
    <scope>NUCLEOTIDE SEQUENCE</scope>
    <source>
        <strain evidence="7">SGP5-SGP5p</strain>
        <tissue evidence="7">Aerial part</tissue>
    </source>
</reference>
<dbReference type="Pfam" id="PF00394">
    <property type="entry name" value="Cu-oxidase"/>
    <property type="match status" value="1"/>
</dbReference>
<dbReference type="AlphaFoldDB" id="A0A9Q1KXD1"/>
<dbReference type="GO" id="GO:0016491">
    <property type="term" value="F:oxidoreductase activity"/>
    <property type="evidence" value="ECO:0007669"/>
    <property type="project" value="InterPro"/>
</dbReference>
<organism evidence="7 8">
    <name type="scientific">Carnegiea gigantea</name>
    <dbReference type="NCBI Taxonomy" id="171969"/>
    <lineage>
        <taxon>Eukaryota</taxon>
        <taxon>Viridiplantae</taxon>
        <taxon>Streptophyta</taxon>
        <taxon>Embryophyta</taxon>
        <taxon>Tracheophyta</taxon>
        <taxon>Spermatophyta</taxon>
        <taxon>Magnoliopsida</taxon>
        <taxon>eudicotyledons</taxon>
        <taxon>Gunneridae</taxon>
        <taxon>Pentapetalae</taxon>
        <taxon>Caryophyllales</taxon>
        <taxon>Cactineae</taxon>
        <taxon>Cactaceae</taxon>
        <taxon>Cactoideae</taxon>
        <taxon>Echinocereeae</taxon>
        <taxon>Carnegiea</taxon>
    </lineage>
</organism>
<feature type="signal peptide" evidence="3">
    <location>
        <begin position="1"/>
        <end position="25"/>
    </location>
</feature>
<keyword evidence="8" id="KW-1185">Reference proteome</keyword>
<dbReference type="Gene3D" id="2.60.40.420">
    <property type="entry name" value="Cupredoxins - blue copper proteins"/>
    <property type="match status" value="3"/>
</dbReference>
<name>A0A9Q1KXD1_9CARY</name>
<evidence type="ECO:0000313" key="8">
    <source>
        <dbReference type="Proteomes" id="UP001153076"/>
    </source>
</evidence>
<dbReference type="Pfam" id="PF07731">
    <property type="entry name" value="Cu-oxidase_2"/>
    <property type="match status" value="1"/>
</dbReference>
<accession>A0A9Q1KXD1</accession>
<feature type="domain" description="Plastocyanin-like" evidence="6">
    <location>
        <begin position="36"/>
        <end position="149"/>
    </location>
</feature>
<keyword evidence="2" id="KW-0325">Glycoprotein</keyword>
<evidence type="ECO:0000259" key="6">
    <source>
        <dbReference type="Pfam" id="PF07732"/>
    </source>
</evidence>
<evidence type="ECO:0000313" key="7">
    <source>
        <dbReference type="EMBL" id="KAJ8450561.1"/>
    </source>
</evidence>
<evidence type="ECO:0000259" key="5">
    <source>
        <dbReference type="Pfam" id="PF07731"/>
    </source>
</evidence>
<evidence type="ECO:0000256" key="2">
    <source>
        <dbReference type="ARBA" id="ARBA00023180"/>
    </source>
</evidence>
<dbReference type="Pfam" id="PF07732">
    <property type="entry name" value="Cu-oxidase_3"/>
    <property type="match status" value="1"/>
</dbReference>
<dbReference type="InterPro" id="IPR001117">
    <property type="entry name" value="Cu-oxidase_2nd"/>
</dbReference>
<sequence>MGKMTMITSALFPWMLSMVVMVAWAGDPVLEFEWKVTYGTHSPLGTPEQLILINGQFPGPNLNTTTNNNVVINIFNELDEPLLFTWTGVQQRKNSWQDGTPGTMCPIPPGQNFTVRFQVKDQIGTYYYFPTTNFQRASGGFGGLRVNSRPLIPVPFDQPADDYTVMVGDWYVDNHKALRKRLDAGKSLARPDGVLINGKQGKVGDPNEQPMFTMKPGMTYRYRICNAGMKNSINFRIQGHTMKVVEIEGSHTVQNIYDSLDIHLGQCFSVLVTADKEPKDYYMVASTRFTKYHLQATAVIRYEGGKGPAATTLPESPVGWAWSLNQFRSLRWNLTASAARPNPQGSYIYGKIPITRTIKLVNTAGTVNGKLRYAINGLSHQDADTPFKLAEYYNVSDKVFKYDIIKDEPAADVDKAEHKITVAPNVVKANYRDFIEIIFENHEKSIQAWHLAGYSFFPVAIEVGTWTPEKRKNYNLLDAVSRYTIQVYPKSWAAIMLTFDNAGMWNIRNEALERSYLGQQLYVSVEPPSPRSLKDEYNMPETALVCGVVKDMPKPAPVAA</sequence>
<evidence type="ECO:0000256" key="3">
    <source>
        <dbReference type="SAM" id="SignalP"/>
    </source>
</evidence>
<evidence type="ECO:0000256" key="1">
    <source>
        <dbReference type="ARBA" id="ARBA00010609"/>
    </source>
</evidence>
<proteinExistence type="inferred from homology"/>
<gene>
    <name evidence="7" type="ORF">Cgig2_020198</name>
</gene>
<dbReference type="Proteomes" id="UP001153076">
    <property type="component" value="Unassembled WGS sequence"/>
</dbReference>
<feature type="domain" description="Plastocyanin-like" evidence="4">
    <location>
        <begin position="161"/>
        <end position="304"/>
    </location>
</feature>
<protein>
    <recommendedName>
        <fullName evidence="9">L-ascorbate oxidase</fullName>
    </recommendedName>
</protein>
<dbReference type="InterPro" id="IPR011707">
    <property type="entry name" value="Cu-oxidase-like_N"/>
</dbReference>
<comment type="caution">
    <text evidence="7">The sequence shown here is derived from an EMBL/GenBank/DDBJ whole genome shotgun (WGS) entry which is preliminary data.</text>
</comment>